<evidence type="ECO:0000259" key="2">
    <source>
        <dbReference type="Pfam" id="PF06985"/>
    </source>
</evidence>
<comment type="caution">
    <text evidence="3">The sequence shown here is derived from an EMBL/GenBank/DDBJ whole genome shotgun (WGS) entry which is preliminary data.</text>
</comment>
<dbReference type="InterPro" id="IPR052895">
    <property type="entry name" value="HetReg/Transcr_Mod"/>
</dbReference>
<dbReference type="EMBL" id="MU853805">
    <property type="protein sequence ID" value="KAK3939776.1"/>
    <property type="molecule type" value="Genomic_DNA"/>
</dbReference>
<protein>
    <submittedName>
        <fullName evidence="3">Heterokaryon incompatibility protein-domain-containing protein</fullName>
    </submittedName>
</protein>
<evidence type="ECO:0000313" key="4">
    <source>
        <dbReference type="Proteomes" id="UP001303473"/>
    </source>
</evidence>
<dbReference type="Proteomes" id="UP001303473">
    <property type="component" value="Unassembled WGS sequence"/>
</dbReference>
<feature type="region of interest" description="Disordered" evidence="1">
    <location>
        <begin position="505"/>
        <end position="535"/>
    </location>
</feature>
<gene>
    <name evidence="3" type="ORF">QBC46DRAFT_289717</name>
</gene>
<proteinExistence type="predicted"/>
<evidence type="ECO:0000256" key="1">
    <source>
        <dbReference type="SAM" id="MobiDB-lite"/>
    </source>
</evidence>
<evidence type="ECO:0000313" key="3">
    <source>
        <dbReference type="EMBL" id="KAK3939776.1"/>
    </source>
</evidence>
<dbReference type="Pfam" id="PF06985">
    <property type="entry name" value="HET"/>
    <property type="match status" value="1"/>
</dbReference>
<keyword evidence="4" id="KW-1185">Reference proteome</keyword>
<dbReference type="InterPro" id="IPR010730">
    <property type="entry name" value="HET"/>
</dbReference>
<organism evidence="3 4">
    <name type="scientific">Diplogelasinospora grovesii</name>
    <dbReference type="NCBI Taxonomy" id="303347"/>
    <lineage>
        <taxon>Eukaryota</taxon>
        <taxon>Fungi</taxon>
        <taxon>Dikarya</taxon>
        <taxon>Ascomycota</taxon>
        <taxon>Pezizomycotina</taxon>
        <taxon>Sordariomycetes</taxon>
        <taxon>Sordariomycetidae</taxon>
        <taxon>Sordariales</taxon>
        <taxon>Diplogelasinosporaceae</taxon>
        <taxon>Diplogelasinospora</taxon>
    </lineage>
</organism>
<feature type="domain" description="Heterokaryon incompatibility" evidence="2">
    <location>
        <begin position="46"/>
        <end position="183"/>
    </location>
</feature>
<accession>A0AAN6N733</accession>
<name>A0AAN6N733_9PEZI</name>
<dbReference type="AlphaFoldDB" id="A0AAN6N733"/>
<dbReference type="PANTHER" id="PTHR24148:SF73">
    <property type="entry name" value="HET DOMAIN PROTEIN (AFU_ORTHOLOGUE AFUA_8G01020)"/>
    <property type="match status" value="1"/>
</dbReference>
<reference evidence="4" key="1">
    <citation type="journal article" date="2023" name="Mol. Phylogenet. Evol.">
        <title>Genome-scale phylogeny and comparative genomics of the fungal order Sordariales.</title>
        <authorList>
            <person name="Hensen N."/>
            <person name="Bonometti L."/>
            <person name="Westerberg I."/>
            <person name="Brannstrom I.O."/>
            <person name="Guillou S."/>
            <person name="Cros-Aarteil S."/>
            <person name="Calhoun S."/>
            <person name="Haridas S."/>
            <person name="Kuo A."/>
            <person name="Mondo S."/>
            <person name="Pangilinan J."/>
            <person name="Riley R."/>
            <person name="LaButti K."/>
            <person name="Andreopoulos B."/>
            <person name="Lipzen A."/>
            <person name="Chen C."/>
            <person name="Yan M."/>
            <person name="Daum C."/>
            <person name="Ng V."/>
            <person name="Clum A."/>
            <person name="Steindorff A."/>
            <person name="Ohm R.A."/>
            <person name="Martin F."/>
            <person name="Silar P."/>
            <person name="Natvig D.O."/>
            <person name="Lalanne C."/>
            <person name="Gautier V."/>
            <person name="Ament-Velasquez S.L."/>
            <person name="Kruys A."/>
            <person name="Hutchinson M.I."/>
            <person name="Powell A.J."/>
            <person name="Barry K."/>
            <person name="Miller A.N."/>
            <person name="Grigoriev I.V."/>
            <person name="Debuchy R."/>
            <person name="Gladieux P."/>
            <person name="Hiltunen Thoren M."/>
            <person name="Johannesson H."/>
        </authorList>
    </citation>
    <scope>NUCLEOTIDE SEQUENCE [LARGE SCALE GENOMIC DNA]</scope>
    <source>
        <strain evidence="4">CBS 340.73</strain>
    </source>
</reference>
<dbReference type="Pfam" id="PF26639">
    <property type="entry name" value="Het-6_barrel"/>
    <property type="match status" value="1"/>
</dbReference>
<dbReference type="PANTHER" id="PTHR24148">
    <property type="entry name" value="ANKYRIN REPEAT DOMAIN-CONTAINING PROTEIN 39 HOMOLOG-RELATED"/>
    <property type="match status" value="1"/>
</dbReference>
<sequence>MYTPLGQNEIRLLTISPTPNNGVVNLLQCTLSIHSLDDDAASCPEYTALSYTWGSPTDTPVRIIINGRERDVQPNLASALHAFRARSQFGPVWAGAMCVDQSDLAEKSAQVSAMGGIFARAARTVIWLGPASDDSDLAMDFLAAFTKADLEERFTANLQNGVWSALERLTKRRWWSRVWVCQEALLSRDPVVWCGTKGVPLTQLVILNDLYSMTIWNDMERWKDYTLFLKVPFAFCLLKWDRIRARLRDNGGMSLFDMLRSLSIGWECTILHDRVYGVLGLCLPGEREVIVPDYERDLRDVLIDVAVRAIHTNGFDVLNTVGAEVHKSVRGLPSWVPDLTIPVISAGLHVYDSPDTDCRFKANVHPLHDAWTTLFHNAADIPENERRLLSAVDRQKDIFVMYGVLVDIVTFASAAPIVKHRDIDVANQTGYERWGPGEEMLKECESVALDTSRLAEGVVNPYADLPGGRKEALWRTIIYDTSEMKGKRPAPDGFGELFEVLLRGRRPPSSPYTSPRNEESTDMADSTGARMGRSRKQQYSPLALLRCHKKVFFLTDTGRMGLTIRGVQAGDLVVVARGGETPYILRRQAGSETEDGWGYRFKGEAYVHGIMDGEAVHEAVKNGGKAMKFALR</sequence>